<dbReference type="RefSeq" id="WP_013278001.1">
    <property type="nucleotide sequence ID" value="NC_014378.1"/>
</dbReference>
<dbReference type="PANTHER" id="PTHR43018">
    <property type="entry name" value="PHOSPHO-2-DEHYDRO-3-DEOXYHEPTONATE ALDOLASE"/>
    <property type="match status" value="1"/>
</dbReference>
<dbReference type="GO" id="GO:0016832">
    <property type="term" value="F:aldehyde-lyase activity"/>
    <property type="evidence" value="ECO:0007669"/>
    <property type="project" value="InterPro"/>
</dbReference>
<dbReference type="STRING" id="574087.Acear_1029"/>
<sequence length="337" mass="36798">MVIVMEDNATERQIENVIKRVEELGFEPHLSQGDVKTIIGVIGENKYEAMESIASLRGIEKVVEITKPYKLSGKQFKKEPTVVDVDGVKVGGESVTVMAGPCAVESKEQLFEAAEVVKENGAQILRGGAYKPRTSPYSFQGLKEKGLKFLAEARERTGLKIVTEVMDTRSVELVAKYADIFQIGARNMQNYPLLREVGKADKPVLLKRGMTATYKELLLSAEYVMAGGNHDVILCERGIRTFSEYTRNTVDISTIPVIKELSHLPIIVDPSHGTGKWSLVDSVSKGAIAAGADGLLIEVHPDPATALSDGPQSLTPTNFAKLMDEMQPIAEAVNKKL</sequence>
<dbReference type="Proteomes" id="UP000001661">
    <property type="component" value="Chromosome"/>
</dbReference>
<dbReference type="GO" id="GO:0003849">
    <property type="term" value="F:3-deoxy-7-phosphoheptulonate synthase activity"/>
    <property type="evidence" value="ECO:0007669"/>
    <property type="project" value="UniProtKB-EC"/>
</dbReference>
<evidence type="ECO:0000256" key="1">
    <source>
        <dbReference type="ARBA" id="ARBA00022679"/>
    </source>
</evidence>
<dbReference type="eggNOG" id="COG2876">
    <property type="taxonomic scope" value="Bacteria"/>
</dbReference>
<evidence type="ECO:0000313" key="5">
    <source>
        <dbReference type="Proteomes" id="UP000001661"/>
    </source>
</evidence>
<name>D9QPW4_ACEAZ</name>
<dbReference type="EC" id="2.5.1.54" evidence="4"/>
<dbReference type="Gene3D" id="3.30.70.1140">
    <property type="entry name" value="Phospho-2-dehydro-3-deoxyheptonate aldolase, domain 1"/>
    <property type="match status" value="1"/>
</dbReference>
<dbReference type="InterPro" id="IPR013785">
    <property type="entry name" value="Aldolase_TIM"/>
</dbReference>
<dbReference type="InterPro" id="IPR006218">
    <property type="entry name" value="DAHP1/KDSA"/>
</dbReference>
<evidence type="ECO:0000313" key="4">
    <source>
        <dbReference type="EMBL" id="ADL12555.1"/>
    </source>
</evidence>
<dbReference type="GO" id="GO:0009073">
    <property type="term" value="P:aromatic amino acid family biosynthetic process"/>
    <property type="evidence" value="ECO:0007669"/>
    <property type="project" value="InterPro"/>
</dbReference>
<gene>
    <name evidence="4" type="ordered locus">Acear_1029</name>
</gene>
<dbReference type="SUPFAM" id="SSF51569">
    <property type="entry name" value="Aldolase"/>
    <property type="match status" value="1"/>
</dbReference>
<dbReference type="InterPro" id="IPR041071">
    <property type="entry name" value="DAHP_snth_FXD"/>
</dbReference>
<dbReference type="AlphaFoldDB" id="D9QPW4"/>
<dbReference type="Gene3D" id="3.20.20.70">
    <property type="entry name" value="Aldolase class I"/>
    <property type="match status" value="1"/>
</dbReference>
<dbReference type="InterPro" id="IPR006268">
    <property type="entry name" value="DAHP_syn_2"/>
</dbReference>
<accession>D9QPW4</accession>
<dbReference type="InterPro" id="IPR052899">
    <property type="entry name" value="Class-I_DAHP_synthase"/>
</dbReference>
<feature type="domain" description="DAHP synthetase I/KDSA" evidence="2">
    <location>
        <begin position="87"/>
        <end position="328"/>
    </location>
</feature>
<proteinExistence type="predicted"/>
<dbReference type="OrthoDB" id="9780456at2"/>
<dbReference type="HOGENOM" id="CLU_062599_0_0_9"/>
<dbReference type="Pfam" id="PF00793">
    <property type="entry name" value="DAHP_synth_1"/>
    <property type="match status" value="1"/>
</dbReference>
<dbReference type="PANTHER" id="PTHR43018:SF2">
    <property type="entry name" value="PHOSPHO-2-DEHYDRO-3-DEOXYHEPTONATE ALDOLASE"/>
    <property type="match status" value="1"/>
</dbReference>
<evidence type="ECO:0000259" key="2">
    <source>
        <dbReference type="Pfam" id="PF00793"/>
    </source>
</evidence>
<dbReference type="NCBIfam" id="NF009239">
    <property type="entry name" value="PRK12595.1"/>
    <property type="match status" value="1"/>
</dbReference>
<dbReference type="EMBL" id="CP002105">
    <property type="protein sequence ID" value="ADL12555.1"/>
    <property type="molecule type" value="Genomic_DNA"/>
</dbReference>
<dbReference type="NCBIfam" id="NF006421">
    <property type="entry name" value="PRK08673.1"/>
    <property type="match status" value="1"/>
</dbReference>
<keyword evidence="5" id="KW-1185">Reference proteome</keyword>
<organism evidence="4 5">
    <name type="scientific">Acetohalobium arabaticum (strain ATCC 49924 / DSM 5501 / Z-7288)</name>
    <dbReference type="NCBI Taxonomy" id="574087"/>
    <lineage>
        <taxon>Bacteria</taxon>
        <taxon>Bacillati</taxon>
        <taxon>Bacillota</taxon>
        <taxon>Clostridia</taxon>
        <taxon>Halanaerobiales</taxon>
        <taxon>Halobacteroidaceae</taxon>
        <taxon>Acetohalobium</taxon>
    </lineage>
</organism>
<dbReference type="KEGG" id="aar:Acear_1029"/>
<feature type="domain" description="DAHP synthase ferredoxin-like" evidence="3">
    <location>
        <begin position="1"/>
        <end position="67"/>
    </location>
</feature>
<reference evidence="4 5" key="1">
    <citation type="journal article" date="2010" name="Stand. Genomic Sci.">
        <title>Complete genome sequence of Acetohalobium arabaticum type strain (Z-7288).</title>
        <authorList>
            <person name="Sikorski J."/>
            <person name="Lapidus A."/>
            <person name="Chertkov O."/>
            <person name="Lucas S."/>
            <person name="Copeland A."/>
            <person name="Glavina Del Rio T."/>
            <person name="Nolan M."/>
            <person name="Tice H."/>
            <person name="Cheng J.F."/>
            <person name="Han C."/>
            <person name="Brambilla E."/>
            <person name="Pitluck S."/>
            <person name="Liolios K."/>
            <person name="Ivanova N."/>
            <person name="Mavromatis K."/>
            <person name="Mikhailova N."/>
            <person name="Pati A."/>
            <person name="Bruce D."/>
            <person name="Detter C."/>
            <person name="Tapia R."/>
            <person name="Goodwin L."/>
            <person name="Chen A."/>
            <person name="Palaniappan K."/>
            <person name="Land M."/>
            <person name="Hauser L."/>
            <person name="Chang Y.J."/>
            <person name="Jeffries C.D."/>
            <person name="Rohde M."/>
            <person name="Goker M."/>
            <person name="Spring S."/>
            <person name="Woyke T."/>
            <person name="Bristow J."/>
            <person name="Eisen J.A."/>
            <person name="Markowitz V."/>
            <person name="Hugenholtz P."/>
            <person name="Kyrpides N.C."/>
            <person name="Klenk H.P."/>
        </authorList>
    </citation>
    <scope>NUCLEOTIDE SEQUENCE [LARGE SCALE GENOMIC DNA]</scope>
    <source>
        <strain evidence="5">ATCC 49924 / DSM 5501 / Z-7288</strain>
    </source>
</reference>
<keyword evidence="1 4" id="KW-0808">Transferase</keyword>
<protein>
    <submittedName>
        <fullName evidence="4">3-deoxy-D-arabinoheptulosonate-7-phosphate synthase</fullName>
        <ecNumber evidence="4">2.5.1.54</ecNumber>
    </submittedName>
</protein>
<dbReference type="Pfam" id="PF18152">
    <property type="entry name" value="DAHP_snth_FXD"/>
    <property type="match status" value="1"/>
</dbReference>
<dbReference type="NCBIfam" id="TIGR01361">
    <property type="entry name" value="DAHP_synth_Bsub"/>
    <property type="match status" value="1"/>
</dbReference>
<evidence type="ECO:0000259" key="3">
    <source>
        <dbReference type="Pfam" id="PF18152"/>
    </source>
</evidence>